<name>A0A7Y2EBS0_UNCEI</name>
<accession>A0A7Y2EBS0</accession>
<evidence type="ECO:0000259" key="5">
    <source>
        <dbReference type="PROSITE" id="PS50914"/>
    </source>
</evidence>
<comment type="subcellular location">
    <subcellularLocation>
        <location evidence="1">Cell outer membrane</location>
    </subcellularLocation>
</comment>
<dbReference type="Pfam" id="PF00691">
    <property type="entry name" value="OmpA"/>
    <property type="match status" value="1"/>
</dbReference>
<proteinExistence type="predicted"/>
<evidence type="ECO:0000313" key="7">
    <source>
        <dbReference type="EMBL" id="NNF08172.1"/>
    </source>
</evidence>
<evidence type="ECO:0000256" key="2">
    <source>
        <dbReference type="ARBA" id="ARBA00023136"/>
    </source>
</evidence>
<dbReference type="PANTHER" id="PTHR30329">
    <property type="entry name" value="STATOR ELEMENT OF FLAGELLAR MOTOR COMPLEX"/>
    <property type="match status" value="1"/>
</dbReference>
<dbReference type="PRINTS" id="PR01021">
    <property type="entry name" value="OMPADOMAIN"/>
</dbReference>
<dbReference type="Gene3D" id="3.30.1340.30">
    <property type="match status" value="1"/>
</dbReference>
<organism evidence="7 8">
    <name type="scientific">Eiseniibacteriota bacterium</name>
    <dbReference type="NCBI Taxonomy" id="2212470"/>
    <lineage>
        <taxon>Bacteria</taxon>
        <taxon>Candidatus Eiseniibacteriota</taxon>
    </lineage>
</organism>
<dbReference type="InterPro" id="IPR006665">
    <property type="entry name" value="OmpA-like"/>
</dbReference>
<dbReference type="AlphaFoldDB" id="A0A7Y2EBS0"/>
<dbReference type="PROSITE" id="PS51123">
    <property type="entry name" value="OMPA_2"/>
    <property type="match status" value="1"/>
</dbReference>
<dbReference type="GO" id="GO:0009279">
    <property type="term" value="C:cell outer membrane"/>
    <property type="evidence" value="ECO:0007669"/>
    <property type="project" value="UniProtKB-SubCell"/>
</dbReference>
<evidence type="ECO:0000256" key="3">
    <source>
        <dbReference type="ARBA" id="ARBA00023237"/>
    </source>
</evidence>
<evidence type="ECO:0000256" key="4">
    <source>
        <dbReference type="PROSITE-ProRule" id="PRU00473"/>
    </source>
</evidence>
<evidence type="ECO:0000313" key="8">
    <source>
        <dbReference type="Proteomes" id="UP000547674"/>
    </source>
</evidence>
<dbReference type="Proteomes" id="UP000547674">
    <property type="component" value="Unassembled WGS sequence"/>
</dbReference>
<reference evidence="7 8" key="1">
    <citation type="submission" date="2020-03" db="EMBL/GenBank/DDBJ databases">
        <title>Metabolic flexibility allows generalist bacteria to become dominant in a frequently disturbed ecosystem.</title>
        <authorList>
            <person name="Chen Y.-J."/>
            <person name="Leung P.M."/>
            <person name="Bay S.K."/>
            <person name="Hugenholtz P."/>
            <person name="Kessler A.J."/>
            <person name="Shelley G."/>
            <person name="Waite D.W."/>
            <person name="Cook P.L."/>
            <person name="Greening C."/>
        </authorList>
    </citation>
    <scope>NUCLEOTIDE SEQUENCE [LARGE SCALE GENOMIC DNA]</scope>
    <source>
        <strain evidence="7">SS_bin_28</strain>
    </source>
</reference>
<sequence>MKSAITTLALVGLAILFFFTVRWGVPHIEGDLNTRCNIALAEQDYGWASATADGRAVILAGYAPSEEHREQAATLVAGLPGVRKVVDKVEIREIRRRDPVALCQEQVRSLLETRRIQFETASAAIESRSSGLLQEILEILESCPDANIQIGGHTDATGSQKTNLELSQKRAESVKAYMIDHGIDADRLSAVGYGPSKPIASNSSESGRRKNRRIEFILWGQ</sequence>
<dbReference type="InterPro" id="IPR007055">
    <property type="entry name" value="BON_dom"/>
</dbReference>
<dbReference type="EMBL" id="JABDJR010000625">
    <property type="protein sequence ID" value="NNF08172.1"/>
    <property type="molecule type" value="Genomic_DNA"/>
</dbReference>
<dbReference type="InterPro" id="IPR006664">
    <property type="entry name" value="OMP_bac"/>
</dbReference>
<keyword evidence="2 4" id="KW-0472">Membrane</keyword>
<dbReference type="Pfam" id="PF04972">
    <property type="entry name" value="BON"/>
    <property type="match status" value="1"/>
</dbReference>
<comment type="caution">
    <text evidence="7">The sequence shown here is derived from an EMBL/GenBank/DDBJ whole genome shotgun (WGS) entry which is preliminary data.</text>
</comment>
<protein>
    <submittedName>
        <fullName evidence="7">OmpA family protein</fullName>
    </submittedName>
</protein>
<evidence type="ECO:0000259" key="6">
    <source>
        <dbReference type="PROSITE" id="PS51123"/>
    </source>
</evidence>
<dbReference type="CDD" id="cd07185">
    <property type="entry name" value="OmpA_C-like"/>
    <property type="match status" value="1"/>
</dbReference>
<feature type="domain" description="BON" evidence="5">
    <location>
        <begin position="24"/>
        <end position="93"/>
    </location>
</feature>
<dbReference type="PANTHER" id="PTHR30329:SF21">
    <property type="entry name" value="LIPOPROTEIN YIAD-RELATED"/>
    <property type="match status" value="1"/>
</dbReference>
<gene>
    <name evidence="7" type="ORF">HKN21_15515</name>
</gene>
<dbReference type="PROSITE" id="PS50914">
    <property type="entry name" value="BON"/>
    <property type="match status" value="1"/>
</dbReference>
<dbReference type="Gene3D" id="3.30.1330.60">
    <property type="entry name" value="OmpA-like domain"/>
    <property type="match status" value="1"/>
</dbReference>
<dbReference type="SUPFAM" id="SSF103088">
    <property type="entry name" value="OmpA-like"/>
    <property type="match status" value="1"/>
</dbReference>
<keyword evidence="3" id="KW-0998">Cell outer membrane</keyword>
<dbReference type="PRINTS" id="PR01023">
    <property type="entry name" value="NAFLGMOTY"/>
</dbReference>
<feature type="domain" description="OmpA-like" evidence="6">
    <location>
        <begin position="105"/>
        <end position="221"/>
    </location>
</feature>
<dbReference type="InterPro" id="IPR050330">
    <property type="entry name" value="Bact_OuterMem_StrucFunc"/>
</dbReference>
<dbReference type="InterPro" id="IPR036737">
    <property type="entry name" value="OmpA-like_sf"/>
</dbReference>
<evidence type="ECO:0000256" key="1">
    <source>
        <dbReference type="ARBA" id="ARBA00004442"/>
    </source>
</evidence>